<accession>A0AAV1C351</accession>
<dbReference type="AlphaFoldDB" id="A0AAV1C351"/>
<dbReference type="InterPro" id="IPR050796">
    <property type="entry name" value="SCF_F-box_component"/>
</dbReference>
<feature type="region of interest" description="Disordered" evidence="1">
    <location>
        <begin position="334"/>
        <end position="353"/>
    </location>
</feature>
<gene>
    <name evidence="2" type="ORF">OLC1_LOCUS2319</name>
</gene>
<protein>
    <submittedName>
        <fullName evidence="2">OLC1v1024769C1</fullName>
    </submittedName>
</protein>
<sequence>MVLLIEALMCMMCVSKKFYSLISSSEFIKRHFVAALKEGNNFMLFDPNFVSDEHEKPFYLLSYEKPTNFSTMKRIPNVIYSDCYQIDFGSASFVFIIDTESRGDIIHLWSPFIRKSLSITISTIGLEKFTFNDSRHLVLGFGYVSQKDHLIVQILYVEDEENEFLHLDMILAGSSVAPRQNCQKKTLSHLLRYFHSEDTWEKIELPVFPWYLCDSISRAFVNNSVHWIPSHVGGDSNDNEPVILSFRLLNEVFGEIKLPAYYNIEVSEMDEEYENEASGTKEFDAVLDRFVHFPSLITSNDEIAIIRTNVGDGKLELCLHDLVLLDAKPENMEVPKGIDDDEEEKEALDTAGV</sequence>
<evidence type="ECO:0000256" key="1">
    <source>
        <dbReference type="SAM" id="MobiDB-lite"/>
    </source>
</evidence>
<dbReference type="PANTHER" id="PTHR31672:SF13">
    <property type="entry name" value="F-BOX PROTEIN CPR30-LIKE"/>
    <property type="match status" value="1"/>
</dbReference>
<organism evidence="2 3">
    <name type="scientific">Oldenlandia corymbosa var. corymbosa</name>
    <dbReference type="NCBI Taxonomy" id="529605"/>
    <lineage>
        <taxon>Eukaryota</taxon>
        <taxon>Viridiplantae</taxon>
        <taxon>Streptophyta</taxon>
        <taxon>Embryophyta</taxon>
        <taxon>Tracheophyta</taxon>
        <taxon>Spermatophyta</taxon>
        <taxon>Magnoliopsida</taxon>
        <taxon>eudicotyledons</taxon>
        <taxon>Gunneridae</taxon>
        <taxon>Pentapetalae</taxon>
        <taxon>asterids</taxon>
        <taxon>lamiids</taxon>
        <taxon>Gentianales</taxon>
        <taxon>Rubiaceae</taxon>
        <taxon>Rubioideae</taxon>
        <taxon>Spermacoceae</taxon>
        <taxon>Hedyotis-Oldenlandia complex</taxon>
        <taxon>Oldenlandia</taxon>
    </lineage>
</organism>
<dbReference type="PANTHER" id="PTHR31672">
    <property type="entry name" value="BNACNNG10540D PROTEIN"/>
    <property type="match status" value="1"/>
</dbReference>
<proteinExistence type="predicted"/>
<dbReference type="EMBL" id="OX459118">
    <property type="protein sequence ID" value="CAI9090079.1"/>
    <property type="molecule type" value="Genomic_DNA"/>
</dbReference>
<name>A0AAV1C351_OLDCO</name>
<evidence type="ECO:0000313" key="3">
    <source>
        <dbReference type="Proteomes" id="UP001161247"/>
    </source>
</evidence>
<reference evidence="2" key="1">
    <citation type="submission" date="2023-03" db="EMBL/GenBank/DDBJ databases">
        <authorList>
            <person name="Julca I."/>
        </authorList>
    </citation>
    <scope>NUCLEOTIDE SEQUENCE</scope>
</reference>
<dbReference type="Proteomes" id="UP001161247">
    <property type="component" value="Chromosome 1"/>
</dbReference>
<keyword evidence="3" id="KW-1185">Reference proteome</keyword>
<evidence type="ECO:0000313" key="2">
    <source>
        <dbReference type="EMBL" id="CAI9090079.1"/>
    </source>
</evidence>